<keyword evidence="4" id="KW-0804">Transcription</keyword>
<dbReference type="InterPro" id="IPR005119">
    <property type="entry name" value="LysR_subst-bd"/>
</dbReference>
<dbReference type="InterPro" id="IPR036390">
    <property type="entry name" value="WH_DNA-bd_sf"/>
</dbReference>
<dbReference type="Proteomes" id="UP000318307">
    <property type="component" value="Unassembled WGS sequence"/>
</dbReference>
<evidence type="ECO:0000313" key="6">
    <source>
        <dbReference type="EMBL" id="TWI75416.1"/>
    </source>
</evidence>
<gene>
    <name evidence="6" type="ORF">LZ24_00868</name>
</gene>
<dbReference type="AlphaFoldDB" id="A0A562S488"/>
<evidence type="ECO:0000256" key="2">
    <source>
        <dbReference type="ARBA" id="ARBA00023015"/>
    </source>
</evidence>
<dbReference type="InterPro" id="IPR036388">
    <property type="entry name" value="WH-like_DNA-bd_sf"/>
</dbReference>
<dbReference type="OrthoDB" id="9808620at2"/>
<dbReference type="Gene3D" id="1.10.10.10">
    <property type="entry name" value="Winged helix-like DNA-binding domain superfamily/Winged helix DNA-binding domain"/>
    <property type="match status" value="1"/>
</dbReference>
<dbReference type="InterPro" id="IPR000847">
    <property type="entry name" value="LysR_HTH_N"/>
</dbReference>
<dbReference type="Pfam" id="PF00126">
    <property type="entry name" value="HTH_1"/>
    <property type="match status" value="1"/>
</dbReference>
<keyword evidence="3" id="KW-0238">DNA-binding</keyword>
<dbReference type="SUPFAM" id="SSF46785">
    <property type="entry name" value="Winged helix' DNA-binding domain"/>
    <property type="match status" value="1"/>
</dbReference>
<dbReference type="PANTHER" id="PTHR30126:SF40">
    <property type="entry name" value="HTH-TYPE TRANSCRIPTIONAL REGULATOR GLTR"/>
    <property type="match status" value="1"/>
</dbReference>
<evidence type="ECO:0000259" key="5">
    <source>
        <dbReference type="PROSITE" id="PS50931"/>
    </source>
</evidence>
<keyword evidence="2" id="KW-0805">Transcription regulation</keyword>
<reference evidence="6 7" key="1">
    <citation type="submission" date="2019-07" db="EMBL/GenBank/DDBJ databases">
        <title>Genome sequencing of 100 strains of the haloalkaliphilic chemolithoautotrophic sulfur-oxidizing bacterium Thioalkalivibrio.</title>
        <authorList>
            <person name="Muyzer G."/>
        </authorList>
    </citation>
    <scope>NUCLEOTIDE SEQUENCE [LARGE SCALE GENOMIC DNA]</scope>
    <source>
        <strain evidence="6 7">ASO4-4</strain>
    </source>
</reference>
<evidence type="ECO:0000256" key="1">
    <source>
        <dbReference type="ARBA" id="ARBA00009437"/>
    </source>
</evidence>
<protein>
    <submittedName>
        <fullName evidence="6">Transcriptional regulator, LysR family</fullName>
    </submittedName>
</protein>
<dbReference type="RefSeq" id="WP_144682681.1">
    <property type="nucleotide sequence ID" value="NZ_VLLC01000004.1"/>
</dbReference>
<dbReference type="PROSITE" id="PS50931">
    <property type="entry name" value="HTH_LYSR"/>
    <property type="match status" value="1"/>
</dbReference>
<name>A0A562S488_9BACT</name>
<evidence type="ECO:0000313" key="7">
    <source>
        <dbReference type="Proteomes" id="UP000318307"/>
    </source>
</evidence>
<keyword evidence="7" id="KW-1185">Reference proteome</keyword>
<dbReference type="PRINTS" id="PR00039">
    <property type="entry name" value="HTHLYSR"/>
</dbReference>
<organism evidence="6 7">
    <name type="scientific">Desulfobotulus alkaliphilus</name>
    <dbReference type="NCBI Taxonomy" id="622671"/>
    <lineage>
        <taxon>Bacteria</taxon>
        <taxon>Pseudomonadati</taxon>
        <taxon>Thermodesulfobacteriota</taxon>
        <taxon>Desulfobacteria</taxon>
        <taxon>Desulfobacterales</taxon>
        <taxon>Desulfobacteraceae</taxon>
        <taxon>Desulfobotulus</taxon>
    </lineage>
</organism>
<dbReference type="SUPFAM" id="SSF53850">
    <property type="entry name" value="Periplasmic binding protein-like II"/>
    <property type="match status" value="1"/>
</dbReference>
<evidence type="ECO:0000256" key="3">
    <source>
        <dbReference type="ARBA" id="ARBA00023125"/>
    </source>
</evidence>
<evidence type="ECO:0000256" key="4">
    <source>
        <dbReference type="ARBA" id="ARBA00023163"/>
    </source>
</evidence>
<dbReference type="GO" id="GO:0003700">
    <property type="term" value="F:DNA-binding transcription factor activity"/>
    <property type="evidence" value="ECO:0007669"/>
    <property type="project" value="InterPro"/>
</dbReference>
<accession>A0A562S488</accession>
<dbReference type="EMBL" id="VLLC01000004">
    <property type="protein sequence ID" value="TWI75416.1"/>
    <property type="molecule type" value="Genomic_DNA"/>
</dbReference>
<feature type="domain" description="HTH lysR-type" evidence="5">
    <location>
        <begin position="1"/>
        <end position="58"/>
    </location>
</feature>
<dbReference type="Gene3D" id="3.40.190.290">
    <property type="match status" value="1"/>
</dbReference>
<dbReference type="Pfam" id="PF03466">
    <property type="entry name" value="LysR_substrate"/>
    <property type="match status" value="1"/>
</dbReference>
<dbReference type="NCBIfam" id="NF040786">
    <property type="entry name" value="LysR_Sec_metab"/>
    <property type="match status" value="1"/>
</dbReference>
<comment type="similarity">
    <text evidence="1">Belongs to the LysR transcriptional regulatory family.</text>
</comment>
<comment type="caution">
    <text evidence="6">The sequence shown here is derived from an EMBL/GenBank/DDBJ whole genome shotgun (WGS) entry which is preliminary data.</text>
</comment>
<dbReference type="GO" id="GO:0000976">
    <property type="term" value="F:transcription cis-regulatory region binding"/>
    <property type="evidence" value="ECO:0007669"/>
    <property type="project" value="TreeGrafter"/>
</dbReference>
<sequence length="303" mass="33385">MDLWQLNIFCKVVERKSFSKAGQSVHLSQPTISSHIRDLESHFGCRLIDRLGKEAVPTKAGRLLYQHARRMLQLRDETETAMAEFQGAIKGRFVVGGSTIPGAYILPKLVGGFAERHPDVTLSLVIGDSDQILTETLEGTLELGIIGALSKDRRAEQICILEDIMGLMVPASHPLTDRKSIDLETLSKTPFILREKGSGTRQAISSHLKTLGISIEDLCVVAEMGNTQAVIQGIKSGLGVSILSPVAVEEELASGRIRCIPVEGLHLSRNFYLTRHRDRTPSPLCTAFIRYMQEIYSLPEGLI</sequence>
<proteinExistence type="inferred from homology"/>
<dbReference type="PANTHER" id="PTHR30126">
    <property type="entry name" value="HTH-TYPE TRANSCRIPTIONAL REGULATOR"/>
    <property type="match status" value="1"/>
</dbReference>
<dbReference type="FunFam" id="1.10.10.10:FF:000001">
    <property type="entry name" value="LysR family transcriptional regulator"/>
    <property type="match status" value="1"/>
</dbReference>
<dbReference type="InterPro" id="IPR047788">
    <property type="entry name" value="LysR-like_Sec_metab"/>
</dbReference>
<dbReference type="CDD" id="cd08420">
    <property type="entry name" value="PBP2_CysL_like"/>
    <property type="match status" value="1"/>
</dbReference>